<accession>A0A0F5HKW3</accession>
<accession>A0A0F5HQ33</accession>
<dbReference type="STRING" id="1221996.QY95_03502"/>
<sequence>MSSGRLKGALIRKKWMASHIVKVTSINEITPNNMPPIASMSEPFCENRGLKPRKF</sequence>
<dbReference type="AlphaFoldDB" id="A0A0F5HQ33"/>
<keyword evidence="2" id="KW-1185">Reference proteome</keyword>
<evidence type="ECO:0000313" key="2">
    <source>
        <dbReference type="Proteomes" id="UP000031563"/>
    </source>
</evidence>
<dbReference type="EMBL" id="JWIR02000073">
    <property type="protein sequence ID" value="KKB35368.1"/>
    <property type="molecule type" value="Genomic_DNA"/>
</dbReference>
<name>A0A0F5HQ33_BACTR</name>
<reference evidence="1" key="1">
    <citation type="submission" date="2015-02" db="EMBL/GenBank/DDBJ databases">
        <title>Genome Assembly of Bacillaceae bacterium MTCC 8252.</title>
        <authorList>
            <person name="Verma A."/>
            <person name="Khatri I."/>
            <person name="Mual P."/>
            <person name="Subramanian S."/>
            <person name="Krishnamurthi S."/>
        </authorList>
    </citation>
    <scope>NUCLEOTIDE SEQUENCE [LARGE SCALE GENOMIC DNA]</scope>
    <source>
        <strain evidence="1">MTCC 8252</strain>
    </source>
</reference>
<evidence type="ECO:0000313" key="1">
    <source>
        <dbReference type="EMBL" id="KKB35368.1"/>
    </source>
</evidence>
<organism evidence="1 2">
    <name type="scientific">Bacillus thermotolerans</name>
    <name type="common">Quasibacillus thermotolerans</name>
    <dbReference type="NCBI Taxonomy" id="1221996"/>
    <lineage>
        <taxon>Bacteria</taxon>
        <taxon>Bacillati</taxon>
        <taxon>Bacillota</taxon>
        <taxon>Bacilli</taxon>
        <taxon>Bacillales</taxon>
        <taxon>Bacillaceae</taxon>
        <taxon>Bacillus</taxon>
    </lineage>
</organism>
<gene>
    <name evidence="1" type="ORF">QY95_03502</name>
</gene>
<dbReference type="Proteomes" id="UP000031563">
    <property type="component" value="Unassembled WGS sequence"/>
</dbReference>
<comment type="caution">
    <text evidence="1">The sequence shown here is derived from an EMBL/GenBank/DDBJ whole genome shotgun (WGS) entry which is preliminary data.</text>
</comment>
<protein>
    <submittedName>
        <fullName evidence="1">Uncharacterized protein</fullName>
    </submittedName>
</protein>
<proteinExistence type="predicted"/>